<accession>C6X880</accession>
<feature type="domain" description="SsuA/THI5-like" evidence="2">
    <location>
        <begin position="69"/>
        <end position="258"/>
    </location>
</feature>
<dbReference type="KEGG" id="mei:Msip34_0101"/>
<dbReference type="PANTHER" id="PTHR30024:SF21">
    <property type="entry name" value="ABC TRANSPORTER SUBSTRATE-BINDING PROTEIN"/>
    <property type="match status" value="1"/>
</dbReference>
<sequence precursor="true">MKVNVVYRLAILAASVAAFWAFVAQQAVAEEAPKVVRIAVVAYNLAGKTSYMGVDAVNNEGGLEQSLAKKGIKLEWVPASHSGVGPIINEAFANGTIDFAAYGDLPPIILNAAKPVVQLVAPWGSNGNSYLVVPANSTAKSILDLKGKRIALHRGRPWEATFASLAASQGLTLKDFKIVNVNPQVGAAALASGTVDGFFSLNDAYNLQDKGVGRIIWSTKTSLTDQKLRGGIWATNDFVNKYPEITQLVVNAYVKTSYWASQEANRDKYIKDYLSQVQPESVVRRDYESDAVPWKDRWSPVYDGVLTAHYQRLAAYAKSSGLIRNEVSVQQLLNPRFVNQALKDLGIEHYWVARSAPPPVNVAQARN</sequence>
<evidence type="ECO:0000313" key="3">
    <source>
        <dbReference type="EMBL" id="ACT49350.1"/>
    </source>
</evidence>
<dbReference type="EMBL" id="CP001674">
    <property type="protein sequence ID" value="ACT49350.1"/>
    <property type="molecule type" value="Genomic_DNA"/>
</dbReference>
<dbReference type="SUPFAM" id="SSF53850">
    <property type="entry name" value="Periplasmic binding protein-like II"/>
    <property type="match status" value="1"/>
</dbReference>
<dbReference type="HOGENOM" id="CLU_028871_12_2_4"/>
<dbReference type="eggNOG" id="COG0715">
    <property type="taxonomic scope" value="Bacteria"/>
</dbReference>
<dbReference type="InterPro" id="IPR015168">
    <property type="entry name" value="SsuA/THI5"/>
</dbReference>
<dbReference type="OrthoDB" id="9780180at2"/>
<dbReference type="Proteomes" id="UP000002743">
    <property type="component" value="Chromosome"/>
</dbReference>
<dbReference type="Pfam" id="PF09084">
    <property type="entry name" value="NMT1"/>
    <property type="match status" value="1"/>
</dbReference>
<dbReference type="RefSeq" id="WP_013440936.1">
    <property type="nucleotide sequence ID" value="NC_012969.1"/>
</dbReference>
<reference evidence="4" key="1">
    <citation type="submission" date="2009-07" db="EMBL/GenBank/DDBJ databases">
        <title>Complete sequence of chromosome of Methylovorus sp. SIP3-4.</title>
        <authorList>
            <person name="Lucas S."/>
            <person name="Copeland A."/>
            <person name="Lapidus A."/>
            <person name="Glavina del Rio T."/>
            <person name="Tice H."/>
            <person name="Bruce D."/>
            <person name="Goodwin L."/>
            <person name="Pitluck S."/>
            <person name="Clum A."/>
            <person name="Larimer F."/>
            <person name="Land M."/>
            <person name="Hauser L."/>
            <person name="Kyrpides N."/>
            <person name="Mikhailova N."/>
            <person name="Kayluzhnaya M."/>
            <person name="Chistoserdova L."/>
        </authorList>
    </citation>
    <scope>NUCLEOTIDE SEQUENCE [LARGE SCALE GENOMIC DNA]</scope>
    <source>
        <strain evidence="4">SIP3-4</strain>
    </source>
</reference>
<keyword evidence="4" id="KW-1185">Reference proteome</keyword>
<organism evidence="3 4">
    <name type="scientific">Methylovorus glucosotrophus (strain SIP3-4)</name>
    <dbReference type="NCBI Taxonomy" id="582744"/>
    <lineage>
        <taxon>Bacteria</taxon>
        <taxon>Pseudomonadati</taxon>
        <taxon>Pseudomonadota</taxon>
        <taxon>Betaproteobacteria</taxon>
        <taxon>Nitrosomonadales</taxon>
        <taxon>Methylophilaceae</taxon>
        <taxon>Methylovorus</taxon>
    </lineage>
</organism>
<dbReference type="AlphaFoldDB" id="C6X880"/>
<dbReference type="PANTHER" id="PTHR30024">
    <property type="entry name" value="ALIPHATIC SULFONATES-BINDING PROTEIN-RELATED"/>
    <property type="match status" value="1"/>
</dbReference>
<keyword evidence="1" id="KW-0732">Signal</keyword>
<feature type="signal peptide" evidence="1">
    <location>
        <begin position="1"/>
        <end position="29"/>
    </location>
</feature>
<protein>
    <submittedName>
        <fullName evidence="3">Sulfonate ABC transporter, periplasmic sulfonate-binding protein SsuA</fullName>
    </submittedName>
</protein>
<name>C6X880_METGS</name>
<dbReference type="STRING" id="582744.Msip34_0101"/>
<reference evidence="3 4" key="2">
    <citation type="journal article" date="2011" name="J. Bacteriol.">
        <title>Genomes of three methylotrophs from a single niche uncover genetic and metabolic divergence of Methylophilaceae.</title>
        <authorList>
            <person name="Lapidus A."/>
            <person name="Clum A."/>
            <person name="Labutti K."/>
            <person name="Kaluzhnaya M.G."/>
            <person name="Lim S."/>
            <person name="Beck D.A."/>
            <person name="Glavina Del Rio T."/>
            <person name="Nolan M."/>
            <person name="Mavromatis K."/>
            <person name="Huntemann M."/>
            <person name="Lucas S."/>
            <person name="Lidstrom M.E."/>
            <person name="Ivanova N."/>
            <person name="Chistoserdova L."/>
        </authorList>
    </citation>
    <scope>NUCLEOTIDE SEQUENCE [LARGE SCALE GENOMIC DNA]</scope>
    <source>
        <strain evidence="3 4">SIP3-4</strain>
    </source>
</reference>
<dbReference type="Gene3D" id="3.40.190.10">
    <property type="entry name" value="Periplasmic binding protein-like II"/>
    <property type="match status" value="2"/>
</dbReference>
<evidence type="ECO:0000256" key="1">
    <source>
        <dbReference type="SAM" id="SignalP"/>
    </source>
</evidence>
<feature type="chain" id="PRO_5002973596" evidence="1">
    <location>
        <begin position="30"/>
        <end position="367"/>
    </location>
</feature>
<gene>
    <name evidence="3" type="ordered locus">Msip34_0101</name>
</gene>
<proteinExistence type="predicted"/>
<evidence type="ECO:0000313" key="4">
    <source>
        <dbReference type="Proteomes" id="UP000002743"/>
    </source>
</evidence>
<evidence type="ECO:0000259" key="2">
    <source>
        <dbReference type="Pfam" id="PF09084"/>
    </source>
</evidence>